<evidence type="ECO:0000313" key="2">
    <source>
        <dbReference type="Proteomes" id="UP000295129"/>
    </source>
</evidence>
<sequence length="71" mass="7540">MEEKKESVASVCARCGQRFVCGMTAGEEKCWCAAFPPIFAVPAEGGAQGGCYCPACLEALVAERLRKAVRP</sequence>
<reference evidence="1 2" key="1">
    <citation type="submission" date="2019-03" db="EMBL/GenBank/DDBJ databases">
        <title>Genomic Encyclopedia of Type Strains, Phase IV (KMG-IV): sequencing the most valuable type-strain genomes for metagenomic binning, comparative biology and taxonomic classification.</title>
        <authorList>
            <person name="Goeker M."/>
        </authorList>
    </citation>
    <scope>NUCLEOTIDE SEQUENCE [LARGE SCALE GENOMIC DNA]</scope>
    <source>
        <strain evidence="1 2">DSM 12121</strain>
    </source>
</reference>
<evidence type="ECO:0008006" key="3">
    <source>
        <dbReference type="Google" id="ProtNLM"/>
    </source>
</evidence>
<proteinExistence type="predicted"/>
<dbReference type="RefSeq" id="WP_246034664.1">
    <property type="nucleotide sequence ID" value="NZ_SNVV01000004.1"/>
</dbReference>
<protein>
    <recommendedName>
        <fullName evidence="3">Cysteine-rich CWC</fullName>
    </recommendedName>
</protein>
<keyword evidence="2" id="KW-1185">Reference proteome</keyword>
<dbReference type="Proteomes" id="UP000295129">
    <property type="component" value="Unassembled WGS sequence"/>
</dbReference>
<dbReference type="Pfam" id="PF14375">
    <property type="entry name" value="Cys_rich_CWC"/>
    <property type="match status" value="1"/>
</dbReference>
<dbReference type="InterPro" id="IPR032720">
    <property type="entry name" value="Cys_rich_CWC"/>
</dbReference>
<dbReference type="AlphaFoldDB" id="A0A4R6E7E7"/>
<organism evidence="1 2">
    <name type="scientific">Azoarcus indigens</name>
    <dbReference type="NCBI Taxonomy" id="29545"/>
    <lineage>
        <taxon>Bacteria</taxon>
        <taxon>Pseudomonadati</taxon>
        <taxon>Pseudomonadota</taxon>
        <taxon>Betaproteobacteria</taxon>
        <taxon>Rhodocyclales</taxon>
        <taxon>Zoogloeaceae</taxon>
        <taxon>Azoarcus</taxon>
    </lineage>
</organism>
<comment type="caution">
    <text evidence="1">The sequence shown here is derived from an EMBL/GenBank/DDBJ whole genome shotgun (WGS) entry which is preliminary data.</text>
</comment>
<gene>
    <name evidence="1" type="ORF">C7389_104205</name>
</gene>
<accession>A0A4R6E7E7</accession>
<name>A0A4R6E7E7_9RHOO</name>
<dbReference type="EMBL" id="SNVV01000004">
    <property type="protein sequence ID" value="TDN53851.1"/>
    <property type="molecule type" value="Genomic_DNA"/>
</dbReference>
<evidence type="ECO:0000313" key="1">
    <source>
        <dbReference type="EMBL" id="TDN53851.1"/>
    </source>
</evidence>